<dbReference type="RefSeq" id="WP_087990036.1">
    <property type="nucleotide sequence ID" value="NZ_CAUFCZ010000070.1"/>
</dbReference>
<dbReference type="EMBL" id="NFHM01000028">
    <property type="protein sequence ID" value="OUN40817.1"/>
    <property type="molecule type" value="Genomic_DNA"/>
</dbReference>
<organism evidence="1 2">
    <name type="scientific">Anaerotignum lactatifermentans</name>
    <dbReference type="NCBI Taxonomy" id="160404"/>
    <lineage>
        <taxon>Bacteria</taxon>
        <taxon>Bacillati</taxon>
        <taxon>Bacillota</taxon>
        <taxon>Clostridia</taxon>
        <taxon>Lachnospirales</taxon>
        <taxon>Anaerotignaceae</taxon>
        <taxon>Anaerotignum</taxon>
    </lineage>
</organism>
<reference evidence="2" key="1">
    <citation type="submission" date="2017-04" db="EMBL/GenBank/DDBJ databases">
        <title>Function of individual gut microbiota members based on whole genome sequencing of pure cultures obtained from chicken caecum.</title>
        <authorList>
            <person name="Medvecky M."/>
            <person name="Cejkova D."/>
            <person name="Polansky O."/>
            <person name="Karasova D."/>
            <person name="Kubasova T."/>
            <person name="Cizek A."/>
            <person name="Rychlik I."/>
        </authorList>
    </citation>
    <scope>NUCLEOTIDE SEQUENCE [LARGE SCALE GENOMIC DNA]</scope>
    <source>
        <strain evidence="2">An75</strain>
    </source>
</reference>
<gene>
    <name evidence="1" type="ORF">B5G26_13590</name>
</gene>
<evidence type="ECO:0000313" key="2">
    <source>
        <dbReference type="Proteomes" id="UP000195455"/>
    </source>
</evidence>
<protein>
    <submittedName>
        <fullName evidence="1">Uncharacterized protein</fullName>
    </submittedName>
</protein>
<accession>A0A1Y3U178</accession>
<dbReference type="AlphaFoldDB" id="A0A1Y3U178"/>
<evidence type="ECO:0000313" key="1">
    <source>
        <dbReference type="EMBL" id="OUN40817.1"/>
    </source>
</evidence>
<dbReference type="Proteomes" id="UP000195455">
    <property type="component" value="Unassembled WGS sequence"/>
</dbReference>
<name>A0A1Y3U178_9FIRM</name>
<proteinExistence type="predicted"/>
<sequence length="156" mass="18125">MDAVDVIKRISNHVIVKSSMSMQMQLGLPYLCKKNNKLCMCLKPHKEVYKEGYIEFYPQQYILELVYPFEQVIHFQNIMFETKINVSEPIIRLSANKMIGAGSYLIGELYQECSRVLNEMKKNGCVSDLSLEYYRKAYYNTINHLGLTSLYGSDLI</sequence>
<comment type="caution">
    <text evidence="1">The sequence shown here is derived from an EMBL/GenBank/DDBJ whole genome shotgun (WGS) entry which is preliminary data.</text>
</comment>